<keyword evidence="1" id="KW-1133">Transmembrane helix</keyword>
<reference evidence="2 3" key="1">
    <citation type="submission" date="2017-11" db="EMBL/GenBank/DDBJ databases">
        <title>Isolation and Characterization of Family Methanocellaceae Species from Potential Methane Hydrate Area Offshore Southwestern Taiwan.</title>
        <authorList>
            <person name="Zhang W.-L."/>
            <person name="Chen W.-C."/>
            <person name="Lai M.-C."/>
            <person name="Chen S.-C."/>
        </authorList>
    </citation>
    <scope>NUCLEOTIDE SEQUENCE [LARGE SCALE GENOMIC DNA]</scope>
    <source>
        <strain evidence="2 3">CWC-04</strain>
    </source>
</reference>
<gene>
    <name evidence="2" type="ORF">CUJ83_07075</name>
</gene>
<evidence type="ECO:0000313" key="2">
    <source>
        <dbReference type="EMBL" id="MCD1294759.1"/>
    </source>
</evidence>
<dbReference type="InterPro" id="IPR011094">
    <property type="entry name" value="Uncharacterised_LppY/LpqO"/>
</dbReference>
<keyword evidence="1" id="KW-0472">Membrane</keyword>
<accession>A0AAP2RCI0</accession>
<keyword evidence="1" id="KW-0812">Transmembrane</keyword>
<dbReference type="EMBL" id="PGCK01000005">
    <property type="protein sequence ID" value="MCD1294759.1"/>
    <property type="molecule type" value="Genomic_DNA"/>
</dbReference>
<feature type="transmembrane region" description="Helical" evidence="1">
    <location>
        <begin position="6"/>
        <end position="25"/>
    </location>
</feature>
<dbReference type="Pfam" id="PF07485">
    <property type="entry name" value="DUF1529"/>
    <property type="match status" value="2"/>
</dbReference>
<sequence length="316" mass="35017">MRLSVWQWLCICIVLLMAVSLFGSVKDIKNRDMKISNVGWEPVEHALGKNGTMLPGGVFMVSLPRNDIDLMIGDVQLKPAFGLDSWVAFMDMGDGAMMMGDLVLTGDEIWSVQKRIQQEGIDITAIHNTLIGETPNVFDLHIGGQGDPVVMAKKVHDALSLTNMSYNSSKETPEVSSSIDHSRLDRVMGYNGILEDGIYKYDVPRAEKIIDMGMEIPPTMDVATMIKFQPLGGERAAITGDFILVSTEVNPVIRALNDNDIKVVALHSHMLTEEPRMFFMHFWATGNAYELAQGIHEAISRTNSTKPNIPITPRTD</sequence>
<organism evidence="2 3">
    <name type="scientific">Methanooceanicella nereidis</name>
    <dbReference type="NCBI Taxonomy" id="2052831"/>
    <lineage>
        <taxon>Archaea</taxon>
        <taxon>Methanobacteriati</taxon>
        <taxon>Methanobacteriota</taxon>
        <taxon>Stenosarchaea group</taxon>
        <taxon>Methanomicrobia</taxon>
        <taxon>Methanocellales</taxon>
        <taxon>Methanocellaceae</taxon>
        <taxon>Methanooceanicella</taxon>
    </lineage>
</organism>
<protein>
    <recommendedName>
        <fullName evidence="4">DUF1259 domain-containing protein</fullName>
    </recommendedName>
</protein>
<name>A0AAP2RCI0_9EURY</name>
<dbReference type="Proteomes" id="UP001320159">
    <property type="component" value="Unassembled WGS sequence"/>
</dbReference>
<dbReference type="AlphaFoldDB" id="A0AAP2RCI0"/>
<proteinExistence type="predicted"/>
<evidence type="ECO:0008006" key="4">
    <source>
        <dbReference type="Google" id="ProtNLM"/>
    </source>
</evidence>
<comment type="caution">
    <text evidence="2">The sequence shown here is derived from an EMBL/GenBank/DDBJ whole genome shotgun (WGS) entry which is preliminary data.</text>
</comment>
<dbReference type="RefSeq" id="WP_230741594.1">
    <property type="nucleotide sequence ID" value="NZ_PGCK01000005.1"/>
</dbReference>
<evidence type="ECO:0000256" key="1">
    <source>
        <dbReference type="SAM" id="Phobius"/>
    </source>
</evidence>
<evidence type="ECO:0000313" key="3">
    <source>
        <dbReference type="Proteomes" id="UP001320159"/>
    </source>
</evidence>
<keyword evidence="3" id="KW-1185">Reference proteome</keyword>